<accession>A0A1G8VXR5</accession>
<feature type="transmembrane region" description="Helical" evidence="1">
    <location>
        <begin position="56"/>
        <end position="77"/>
    </location>
</feature>
<evidence type="ECO:0000313" key="2">
    <source>
        <dbReference type="EMBL" id="SDJ70593.1"/>
    </source>
</evidence>
<dbReference type="AlphaFoldDB" id="A0A1G8VXR5"/>
<reference evidence="2 3" key="1">
    <citation type="submission" date="2016-10" db="EMBL/GenBank/DDBJ databases">
        <authorList>
            <person name="de Groot N.N."/>
        </authorList>
    </citation>
    <scope>NUCLEOTIDE SEQUENCE [LARGE SCALE GENOMIC DNA]</scope>
    <source>
        <strain evidence="2 3">CGMCC 1.6502</strain>
    </source>
</reference>
<evidence type="ECO:0000256" key="1">
    <source>
        <dbReference type="SAM" id="Phobius"/>
    </source>
</evidence>
<keyword evidence="1" id="KW-0472">Membrane</keyword>
<feature type="transmembrane region" description="Helical" evidence="1">
    <location>
        <begin position="26"/>
        <end position="44"/>
    </location>
</feature>
<name>A0A1G8VXR5_9BACI</name>
<dbReference type="Proteomes" id="UP000198694">
    <property type="component" value="Unassembled WGS sequence"/>
</dbReference>
<keyword evidence="1" id="KW-0812">Transmembrane</keyword>
<dbReference type="EMBL" id="FNFL01000001">
    <property type="protein sequence ID" value="SDJ70593.1"/>
    <property type="molecule type" value="Genomic_DNA"/>
</dbReference>
<proteinExistence type="predicted"/>
<gene>
    <name evidence="2" type="ORF">SAMN05216243_0417</name>
</gene>
<keyword evidence="3" id="KW-1185">Reference proteome</keyword>
<evidence type="ECO:0000313" key="3">
    <source>
        <dbReference type="Proteomes" id="UP000198694"/>
    </source>
</evidence>
<organism evidence="2 3">
    <name type="scientific">Sediminibacillus albus</name>
    <dbReference type="NCBI Taxonomy" id="407036"/>
    <lineage>
        <taxon>Bacteria</taxon>
        <taxon>Bacillati</taxon>
        <taxon>Bacillota</taxon>
        <taxon>Bacilli</taxon>
        <taxon>Bacillales</taxon>
        <taxon>Bacillaceae</taxon>
        <taxon>Sediminibacillus</taxon>
    </lineage>
</organism>
<sequence>MDTLITIKKLWTFSLKNYKIYEGEVFFIKYLGFIMIAVLVFAVTNNFQEIYNFSSIWLFFVNVFLLSYFAFLVVFPLSDEQDQKATN</sequence>
<protein>
    <submittedName>
        <fullName evidence="2">Uncharacterized protein</fullName>
    </submittedName>
</protein>
<keyword evidence="1" id="KW-1133">Transmembrane helix</keyword>